<name>A0A9X1LG40_9FLAO</name>
<keyword evidence="2" id="KW-1185">Reference proteome</keyword>
<comment type="caution">
    <text evidence="1">The sequence shown here is derived from an EMBL/GenBank/DDBJ whole genome shotgun (WGS) entry which is preliminary data.</text>
</comment>
<proteinExistence type="predicted"/>
<sequence length="74" mass="8519">MKRIHYFLFAVIFFAIAGKANLNLDRDMGYAALSTDTKTENVDQFFKYKVNHLQFDEPQKIRSCSIKSAICSHA</sequence>
<reference evidence="1" key="1">
    <citation type="submission" date="2021-10" db="EMBL/GenBank/DDBJ databases">
        <title>Gramella sp. ASW11-100T, isolated from marine sediment.</title>
        <authorList>
            <person name="Xia C."/>
        </authorList>
    </citation>
    <scope>NUCLEOTIDE SEQUENCE</scope>
    <source>
        <strain evidence="1">ASW11-100</strain>
    </source>
</reference>
<evidence type="ECO:0000313" key="1">
    <source>
        <dbReference type="EMBL" id="MCB7479728.1"/>
    </source>
</evidence>
<organism evidence="1 2">
    <name type="scientific">Christiangramia sediminis</name>
    <dbReference type="NCBI Taxonomy" id="2881336"/>
    <lineage>
        <taxon>Bacteria</taxon>
        <taxon>Pseudomonadati</taxon>
        <taxon>Bacteroidota</taxon>
        <taxon>Flavobacteriia</taxon>
        <taxon>Flavobacteriales</taxon>
        <taxon>Flavobacteriaceae</taxon>
        <taxon>Christiangramia</taxon>
    </lineage>
</organism>
<dbReference type="EMBL" id="JAJBZG010000001">
    <property type="protein sequence ID" value="MCB7479728.1"/>
    <property type="molecule type" value="Genomic_DNA"/>
</dbReference>
<dbReference type="AlphaFoldDB" id="A0A9X1LG40"/>
<dbReference type="Proteomes" id="UP001139414">
    <property type="component" value="Unassembled WGS sequence"/>
</dbReference>
<accession>A0A9X1LG40</accession>
<dbReference type="RefSeq" id="WP_229337022.1">
    <property type="nucleotide sequence ID" value="NZ_JAJBZG010000001.1"/>
</dbReference>
<evidence type="ECO:0000313" key="2">
    <source>
        <dbReference type="Proteomes" id="UP001139414"/>
    </source>
</evidence>
<gene>
    <name evidence="1" type="ORF">LGQ90_00490</name>
</gene>
<protein>
    <submittedName>
        <fullName evidence="1">Uncharacterized protein</fullName>
    </submittedName>
</protein>